<sequence length="173" mass="20230">MYRTPRSLKKLNVIDEGWRLLDFKKTRSGRLSRRATVPPAPYSAARAAWGNSSYKIILKQSAKEFAKYNQLYPDQYSQLQRDMIKGFGSAKDNWFSSFMLSVEHLTSWHRLFVDPLSRAMYSSDGPDFEFLQQRRREGLSIHEAVWELAWKKSGPEMAALERWLHEHEGKTIS</sequence>
<gene>
    <name evidence="1" type="ORF">CALMAC_LOCUS9444</name>
</gene>
<accession>A0A653CIM4</accession>
<dbReference type="Proteomes" id="UP000410492">
    <property type="component" value="Unassembled WGS sequence"/>
</dbReference>
<dbReference type="EMBL" id="CAACVG010007957">
    <property type="protein sequence ID" value="VEN47772.1"/>
    <property type="molecule type" value="Genomic_DNA"/>
</dbReference>
<name>A0A653CIM4_CALMS</name>
<organism evidence="1 2">
    <name type="scientific">Callosobruchus maculatus</name>
    <name type="common">Southern cowpea weevil</name>
    <name type="synonym">Pulse bruchid</name>
    <dbReference type="NCBI Taxonomy" id="64391"/>
    <lineage>
        <taxon>Eukaryota</taxon>
        <taxon>Metazoa</taxon>
        <taxon>Ecdysozoa</taxon>
        <taxon>Arthropoda</taxon>
        <taxon>Hexapoda</taxon>
        <taxon>Insecta</taxon>
        <taxon>Pterygota</taxon>
        <taxon>Neoptera</taxon>
        <taxon>Endopterygota</taxon>
        <taxon>Coleoptera</taxon>
        <taxon>Polyphaga</taxon>
        <taxon>Cucujiformia</taxon>
        <taxon>Chrysomeloidea</taxon>
        <taxon>Chrysomelidae</taxon>
        <taxon>Bruchinae</taxon>
        <taxon>Bruchini</taxon>
        <taxon>Callosobruchus</taxon>
    </lineage>
</organism>
<keyword evidence="2" id="KW-1185">Reference proteome</keyword>
<dbReference type="PANTHER" id="PTHR38467:SF1">
    <property type="entry name" value="CONJUGATIVE TRANSFER: ASSEMBLY"/>
    <property type="match status" value="1"/>
</dbReference>
<protein>
    <submittedName>
        <fullName evidence="1">Uncharacterized protein</fullName>
    </submittedName>
</protein>
<dbReference type="InterPro" id="IPR053155">
    <property type="entry name" value="F-pilin_assembly_TraC"/>
</dbReference>
<evidence type="ECO:0000313" key="1">
    <source>
        <dbReference type="EMBL" id="VEN47772.1"/>
    </source>
</evidence>
<dbReference type="AlphaFoldDB" id="A0A653CIM4"/>
<reference evidence="1 2" key="1">
    <citation type="submission" date="2019-01" db="EMBL/GenBank/DDBJ databases">
        <authorList>
            <person name="Sayadi A."/>
        </authorList>
    </citation>
    <scope>NUCLEOTIDE SEQUENCE [LARGE SCALE GENOMIC DNA]</scope>
</reference>
<proteinExistence type="predicted"/>
<evidence type="ECO:0000313" key="2">
    <source>
        <dbReference type="Proteomes" id="UP000410492"/>
    </source>
</evidence>
<dbReference type="PANTHER" id="PTHR38467">
    <property type="match status" value="1"/>
</dbReference>